<comment type="caution">
    <text evidence="1">The sequence shown here is derived from an EMBL/GenBank/DDBJ whole genome shotgun (WGS) entry which is preliminary data.</text>
</comment>
<gene>
    <name evidence="1" type="ORF">JOL62DRAFT_208196</name>
</gene>
<protein>
    <submittedName>
        <fullName evidence="1">Uncharacterized protein</fullName>
    </submittedName>
</protein>
<evidence type="ECO:0000313" key="1">
    <source>
        <dbReference type="EMBL" id="KAK7608786.1"/>
    </source>
</evidence>
<sequence>MLYCRTLLELTLLRFKIVFETRCIPNLLLYTKKYPPRQTAYVLTTTLRFLSLSQTQPIKIAPLDAYGTYIRRQTYRPTHRDPFLSTTHSPARMCLLRYSTVQYSREEDNKHPIFPPEYYSAHRTSIPTHARTHESILLSSLRPTRQVRGERRVRCLLQIACLARIKVRTSHCHCRDDRWPALPRINCLASKRGPGKAISAVERLQSMCESGGWLG</sequence>
<dbReference type="EMBL" id="JBBPBF010000027">
    <property type="protein sequence ID" value="KAK7608786.1"/>
    <property type="molecule type" value="Genomic_DNA"/>
</dbReference>
<reference evidence="1 2" key="1">
    <citation type="submission" date="2024-04" db="EMBL/GenBank/DDBJ databases">
        <title>Phyllosticta paracitricarpa is synonymous to the EU quarantine fungus P. citricarpa based on phylogenomic analyses.</title>
        <authorList>
            <consortium name="Lawrence Berkeley National Laboratory"/>
            <person name="Van ingen-buijs V.A."/>
            <person name="Van westerhoven A.C."/>
            <person name="Haridas S."/>
            <person name="Skiadas P."/>
            <person name="Martin F."/>
            <person name="Groenewald J.Z."/>
            <person name="Crous P.W."/>
            <person name="Seidl M.F."/>
        </authorList>
    </citation>
    <scope>NUCLEOTIDE SEQUENCE [LARGE SCALE GENOMIC DNA]</scope>
    <source>
        <strain evidence="1 2">CBS 141358</strain>
    </source>
</reference>
<proteinExistence type="predicted"/>
<dbReference type="Proteomes" id="UP001367316">
    <property type="component" value="Unassembled WGS sequence"/>
</dbReference>
<name>A0ABR1N445_9PEZI</name>
<accession>A0ABR1N445</accession>
<organism evidence="1 2">
    <name type="scientific">Phyllosticta paracitricarpa</name>
    <dbReference type="NCBI Taxonomy" id="2016321"/>
    <lineage>
        <taxon>Eukaryota</taxon>
        <taxon>Fungi</taxon>
        <taxon>Dikarya</taxon>
        <taxon>Ascomycota</taxon>
        <taxon>Pezizomycotina</taxon>
        <taxon>Dothideomycetes</taxon>
        <taxon>Dothideomycetes incertae sedis</taxon>
        <taxon>Botryosphaeriales</taxon>
        <taxon>Phyllostictaceae</taxon>
        <taxon>Phyllosticta</taxon>
    </lineage>
</organism>
<evidence type="ECO:0000313" key="2">
    <source>
        <dbReference type="Proteomes" id="UP001367316"/>
    </source>
</evidence>
<keyword evidence="2" id="KW-1185">Reference proteome</keyword>